<dbReference type="GeneID" id="27332250"/>
<dbReference type="EMBL" id="KN847494">
    <property type="protein sequence ID" value="KIW17972.1"/>
    <property type="molecule type" value="Genomic_DNA"/>
</dbReference>
<dbReference type="Proteomes" id="UP000053328">
    <property type="component" value="Unassembled WGS sequence"/>
</dbReference>
<dbReference type="RefSeq" id="XP_016238188.1">
    <property type="nucleotide sequence ID" value="XM_016379511.1"/>
</dbReference>
<protein>
    <recommendedName>
        <fullName evidence="2">EthD domain-containing protein</fullName>
    </recommendedName>
</protein>
<evidence type="ECO:0000256" key="1">
    <source>
        <dbReference type="ARBA" id="ARBA00005986"/>
    </source>
</evidence>
<dbReference type="Pfam" id="PF07110">
    <property type="entry name" value="EthD"/>
    <property type="match status" value="1"/>
</dbReference>
<evidence type="ECO:0000259" key="2">
    <source>
        <dbReference type="Pfam" id="PF07110"/>
    </source>
</evidence>
<accession>A0A0D1ZZ85</accession>
<proteinExistence type="inferred from homology"/>
<comment type="similarity">
    <text evidence="1">Belongs to the tpcK family.</text>
</comment>
<dbReference type="AlphaFoldDB" id="A0A0D1ZZ85"/>
<organism evidence="3 4">
    <name type="scientific">Exophiala spinifera</name>
    <dbReference type="NCBI Taxonomy" id="91928"/>
    <lineage>
        <taxon>Eukaryota</taxon>
        <taxon>Fungi</taxon>
        <taxon>Dikarya</taxon>
        <taxon>Ascomycota</taxon>
        <taxon>Pezizomycotina</taxon>
        <taxon>Eurotiomycetes</taxon>
        <taxon>Chaetothyriomycetidae</taxon>
        <taxon>Chaetothyriales</taxon>
        <taxon>Herpotrichiellaceae</taxon>
        <taxon>Exophiala</taxon>
    </lineage>
</organism>
<dbReference type="InterPro" id="IPR009799">
    <property type="entry name" value="EthD_dom"/>
</dbReference>
<feature type="domain" description="EthD" evidence="2">
    <location>
        <begin position="4"/>
        <end position="45"/>
    </location>
</feature>
<dbReference type="GO" id="GO:0016491">
    <property type="term" value="F:oxidoreductase activity"/>
    <property type="evidence" value="ECO:0007669"/>
    <property type="project" value="InterPro"/>
</dbReference>
<name>A0A0D1ZZ85_9EURO</name>
<sequence length="69" mass="7666">MDHLAWDGASEFYVAVDEWDNFVKFMNSDKFKTVLAPDGAKFATPPMKIIVSREIVVEDVAAGKLCRGS</sequence>
<dbReference type="HOGENOM" id="CLU_2775950_0_0_1"/>
<evidence type="ECO:0000313" key="4">
    <source>
        <dbReference type="Proteomes" id="UP000053328"/>
    </source>
</evidence>
<dbReference type="VEuPathDB" id="FungiDB:PV08_05167"/>
<reference evidence="3 4" key="1">
    <citation type="submission" date="2015-01" db="EMBL/GenBank/DDBJ databases">
        <title>The Genome Sequence of Exophiala spinifera CBS89968.</title>
        <authorList>
            <consortium name="The Broad Institute Genomics Platform"/>
            <person name="Cuomo C."/>
            <person name="de Hoog S."/>
            <person name="Gorbushina A."/>
            <person name="Stielow B."/>
            <person name="Teixiera M."/>
            <person name="Abouelleil A."/>
            <person name="Chapman S.B."/>
            <person name="Priest M."/>
            <person name="Young S.K."/>
            <person name="Wortman J."/>
            <person name="Nusbaum C."/>
            <person name="Birren B."/>
        </authorList>
    </citation>
    <scope>NUCLEOTIDE SEQUENCE [LARGE SCALE GENOMIC DNA]</scope>
    <source>
        <strain evidence="3 4">CBS 89968</strain>
    </source>
</reference>
<evidence type="ECO:0000313" key="3">
    <source>
        <dbReference type="EMBL" id="KIW17972.1"/>
    </source>
</evidence>
<keyword evidence="4" id="KW-1185">Reference proteome</keyword>
<gene>
    <name evidence="3" type="ORF">PV08_05167</name>
</gene>